<dbReference type="Pfam" id="PF01565">
    <property type="entry name" value="FAD_binding_4"/>
    <property type="match status" value="1"/>
</dbReference>
<evidence type="ECO:0000313" key="7">
    <source>
        <dbReference type="Proteomes" id="UP000016587"/>
    </source>
</evidence>
<dbReference type="SUPFAM" id="SSF55103">
    <property type="entry name" value="FAD-linked oxidases, C-terminal domain"/>
    <property type="match status" value="1"/>
</dbReference>
<accession>T2GF69</accession>
<dbReference type="PANTHER" id="PTHR42934:SF2">
    <property type="entry name" value="GLYCOLATE OXIDASE SUBUNIT GLCD"/>
    <property type="match status" value="1"/>
</dbReference>
<dbReference type="InterPro" id="IPR016166">
    <property type="entry name" value="FAD-bd_PCMH"/>
</dbReference>
<dbReference type="Gene3D" id="3.30.465.10">
    <property type="match status" value="1"/>
</dbReference>
<organism evidence="6 7">
    <name type="scientific">Megalodesulfovibrio gigas (strain ATCC 19364 / DSM 1382 / NCIMB 9332 / VKM B-1759)</name>
    <name type="common">Desulfovibrio gigas</name>
    <dbReference type="NCBI Taxonomy" id="1121448"/>
    <lineage>
        <taxon>Bacteria</taxon>
        <taxon>Pseudomonadati</taxon>
        <taxon>Thermodesulfobacteriota</taxon>
        <taxon>Desulfovibrionia</taxon>
        <taxon>Desulfovibrionales</taxon>
        <taxon>Desulfovibrionaceae</taxon>
        <taxon>Megalodesulfovibrio</taxon>
    </lineage>
</organism>
<dbReference type="STRING" id="1121448.DGI_3110"/>
<keyword evidence="2" id="KW-0285">Flavoprotein</keyword>
<name>T2GF69_MEGG1</name>
<dbReference type="AlphaFoldDB" id="T2GF69"/>
<dbReference type="Gene3D" id="1.10.45.10">
    <property type="entry name" value="Vanillyl-alcohol Oxidase, Chain A, domain 4"/>
    <property type="match status" value="1"/>
</dbReference>
<dbReference type="PANTHER" id="PTHR42934">
    <property type="entry name" value="GLYCOLATE OXIDASE SUBUNIT GLCD"/>
    <property type="match status" value="1"/>
</dbReference>
<evidence type="ECO:0000256" key="2">
    <source>
        <dbReference type="ARBA" id="ARBA00022630"/>
    </source>
</evidence>
<dbReference type="RefSeq" id="WP_021761904.1">
    <property type="nucleotide sequence ID" value="NC_022444.1"/>
</dbReference>
<dbReference type="HOGENOM" id="CLU_017779_9_2_7"/>
<reference evidence="7" key="2">
    <citation type="submission" date="2013-07" db="EMBL/GenBank/DDBJ databases">
        <authorList>
            <person name="Morais-Silva F.O."/>
            <person name="Rezende A.M."/>
            <person name="Pimentel C."/>
            <person name="Resende D.M."/>
            <person name="Santos C.I."/>
            <person name="Clemente C."/>
            <person name="de Oliveira L.M."/>
            <person name="da Silva S.M."/>
            <person name="Costa D.A."/>
            <person name="Varela-Raposo A."/>
            <person name="Horacio E.C.A."/>
            <person name="Matos M."/>
            <person name="Flores O."/>
            <person name="Ruiz J.C."/>
            <person name="Rodrigues-Pousada C."/>
        </authorList>
    </citation>
    <scope>NUCLEOTIDE SEQUENCE [LARGE SCALE GENOMIC DNA]</scope>
    <source>
        <strain evidence="7">ATCC 19364 / DSM 1382 / NCIMB 9332 / VKM B-1759</strain>
    </source>
</reference>
<dbReference type="EMBL" id="CP006585">
    <property type="protein sequence ID" value="AGW14824.1"/>
    <property type="molecule type" value="Genomic_DNA"/>
</dbReference>
<dbReference type="InterPro" id="IPR016164">
    <property type="entry name" value="FAD-linked_Oxase-like_C"/>
</dbReference>
<dbReference type="PATRIC" id="fig|1121448.10.peg.3071"/>
<gene>
    <name evidence="6" type="ORF">DGI_3110</name>
</gene>
<evidence type="ECO:0000256" key="4">
    <source>
        <dbReference type="ARBA" id="ARBA00023002"/>
    </source>
</evidence>
<dbReference type="InterPro" id="IPR051914">
    <property type="entry name" value="FAD-linked_OxidoTrans_Type4"/>
</dbReference>
<dbReference type="FunFam" id="1.10.45.10:FF:000001">
    <property type="entry name" value="D-lactate dehydrogenase mitochondrial"/>
    <property type="match status" value="1"/>
</dbReference>
<dbReference type="PROSITE" id="PS51387">
    <property type="entry name" value="FAD_PCMH"/>
    <property type="match status" value="1"/>
</dbReference>
<keyword evidence="7" id="KW-1185">Reference proteome</keyword>
<sequence>MPAVGAGLTPAQRRSLERLFPGEQSLFDAESMLVYGLDACRQQRLPWAVVRPACEAQLVELLRWAQAERVPIVPRARATNTVGGCVPAAGGVVVSLLSMNTILEIDDHDFVAVVEPGVITGELQRAVEARGLFYPPDPASGRMSSIGGNVATCAGGMRALKYGVTRDHVLGLRVVLPGGEIIETGGRTHKNVVGLDLTRLLVGSEGTLGVISRIILKLQPKPQATASLLAAYGTMDACLAASRAVFAAGMLPAAMEFMGRGMCRCLEQLMPPPLVPWPASTNAVLLLRLDGDPECLAASLARAQDAVTPFGPVYLELAQGREEEALWDIRRSINPASFKAGSKKLSDDVTLPRGRVLQALTRFEAIGEEAGVRVLFAGHLGDGNMHVSVMHEPGQEDAAARAKAAIQETTMALGGSLSGEHGIGLVKLAVVDKQLGAVERRLMRQIKQIFDPHGILNPGKAY</sequence>
<dbReference type="Gene3D" id="3.30.70.2740">
    <property type="match status" value="1"/>
</dbReference>
<dbReference type="GO" id="GO:0071949">
    <property type="term" value="F:FAD binding"/>
    <property type="evidence" value="ECO:0007669"/>
    <property type="project" value="InterPro"/>
</dbReference>
<dbReference type="InterPro" id="IPR036318">
    <property type="entry name" value="FAD-bd_PCMH-like_sf"/>
</dbReference>
<dbReference type="InterPro" id="IPR004113">
    <property type="entry name" value="FAD-bd_oxidored_4_C"/>
</dbReference>
<evidence type="ECO:0000313" key="6">
    <source>
        <dbReference type="EMBL" id="AGW14824.1"/>
    </source>
</evidence>
<dbReference type="GO" id="GO:0016491">
    <property type="term" value="F:oxidoreductase activity"/>
    <property type="evidence" value="ECO:0007669"/>
    <property type="project" value="UniProtKB-KW"/>
</dbReference>
<dbReference type="InterPro" id="IPR016171">
    <property type="entry name" value="Vanillyl_alc_oxidase_C-sub2"/>
</dbReference>
<keyword evidence="3" id="KW-0274">FAD</keyword>
<evidence type="ECO:0000259" key="5">
    <source>
        <dbReference type="PROSITE" id="PS51387"/>
    </source>
</evidence>
<proteinExistence type="predicted"/>
<comment type="cofactor">
    <cofactor evidence="1">
        <name>FAD</name>
        <dbReference type="ChEBI" id="CHEBI:57692"/>
    </cofactor>
</comment>
<dbReference type="eggNOG" id="COG0277">
    <property type="taxonomic scope" value="Bacteria"/>
</dbReference>
<dbReference type="InterPro" id="IPR016169">
    <property type="entry name" value="FAD-bd_PCMH_sub2"/>
</dbReference>
<dbReference type="InterPro" id="IPR006094">
    <property type="entry name" value="Oxid_FAD_bind_N"/>
</dbReference>
<protein>
    <submittedName>
        <fullName evidence="6">Putative glycolate oxidase subunit GlcD</fullName>
    </submittedName>
</protein>
<dbReference type="Pfam" id="PF02913">
    <property type="entry name" value="FAD-oxidase_C"/>
    <property type="match status" value="1"/>
</dbReference>
<evidence type="ECO:0000256" key="3">
    <source>
        <dbReference type="ARBA" id="ARBA00022827"/>
    </source>
</evidence>
<dbReference type="Proteomes" id="UP000016587">
    <property type="component" value="Chromosome"/>
</dbReference>
<evidence type="ECO:0000256" key="1">
    <source>
        <dbReference type="ARBA" id="ARBA00001974"/>
    </source>
</evidence>
<dbReference type="SUPFAM" id="SSF56176">
    <property type="entry name" value="FAD-binding/transporter-associated domain-like"/>
    <property type="match status" value="1"/>
</dbReference>
<feature type="domain" description="FAD-binding PCMH-type" evidence="5">
    <location>
        <begin position="42"/>
        <end position="221"/>
    </location>
</feature>
<dbReference type="KEGG" id="dgg:DGI_3110"/>
<keyword evidence="4" id="KW-0560">Oxidoreductase</keyword>
<reference evidence="6 7" key="1">
    <citation type="journal article" date="2013" name="J. Bacteriol.">
        <title>Roles of HynAB and Ech, the only two hydrogenases found in the model sulfate reducer Desulfovibrio gigas.</title>
        <authorList>
            <person name="Morais-Silva F.O."/>
            <person name="Santos C.I."/>
            <person name="Rodrigues R."/>
            <person name="Pereira I.A."/>
            <person name="Rodrigues-Pousada C."/>
        </authorList>
    </citation>
    <scope>NUCLEOTIDE SEQUENCE [LARGE SCALE GENOMIC DNA]</scope>
    <source>
        <strain evidence="7">ATCC 19364 / DSM 1382 / NCIMB 9332 / VKM B-1759</strain>
    </source>
</reference>